<proteinExistence type="predicted"/>
<dbReference type="AlphaFoldDB" id="A0A0M8MH50"/>
<sequence length="303" mass="33620">MKTISLYTTILATFLLFMSCADDNENEVNNCGVAISLQSYEQDGNTILLSYSESSDIATEASITTLSGNPNDGIILPVNNNEVDFSQAGLIPGNYGLYLRTPCSDGSNGNSNWTNIIPIIINEICDKPLTVNSISINGAILNRDITTDMTDMSYTLQIRFVSENGESKITEIPRQLWPLYDLIQRGIAPGTYSVSFRTVCEDGKKGGWTEPVEINIEDYHCLKPYNIQSTISGGGNVYIWWWNGSYDYAQWQYVIVPEGQPLESGTIITTDSPSLPLSNYSAKDIYVRGVCGENTYTDWVQVW</sequence>
<dbReference type="Proteomes" id="UP000037755">
    <property type="component" value="Unassembled WGS sequence"/>
</dbReference>
<organism evidence="2 3">
    <name type="scientific">Flavobacterium akiainvivens</name>
    <dbReference type="NCBI Taxonomy" id="1202724"/>
    <lineage>
        <taxon>Bacteria</taxon>
        <taxon>Pseudomonadati</taxon>
        <taxon>Bacteroidota</taxon>
        <taxon>Flavobacteriia</taxon>
        <taxon>Flavobacteriales</taxon>
        <taxon>Flavobacteriaceae</taxon>
        <taxon>Flavobacterium</taxon>
    </lineage>
</organism>
<feature type="chain" id="PRO_5005818664" evidence="1">
    <location>
        <begin position="22"/>
        <end position="303"/>
    </location>
</feature>
<dbReference type="EMBL" id="LIYD01000005">
    <property type="protein sequence ID" value="KOS05488.1"/>
    <property type="molecule type" value="Genomic_DNA"/>
</dbReference>
<evidence type="ECO:0000313" key="2">
    <source>
        <dbReference type="EMBL" id="KOS05488.1"/>
    </source>
</evidence>
<evidence type="ECO:0000256" key="1">
    <source>
        <dbReference type="SAM" id="SignalP"/>
    </source>
</evidence>
<dbReference type="OrthoDB" id="1274898at2"/>
<dbReference type="PROSITE" id="PS51257">
    <property type="entry name" value="PROKAR_LIPOPROTEIN"/>
    <property type="match status" value="1"/>
</dbReference>
<name>A0A0M8MH50_9FLAO</name>
<feature type="signal peptide" evidence="1">
    <location>
        <begin position="1"/>
        <end position="21"/>
    </location>
</feature>
<accession>A0A0M8MH50</accession>
<keyword evidence="1" id="KW-0732">Signal</keyword>
<dbReference type="STRING" id="1202724.AM493_05165"/>
<keyword evidence="3" id="KW-1185">Reference proteome</keyword>
<protein>
    <submittedName>
        <fullName evidence="2">Uncharacterized protein</fullName>
    </submittedName>
</protein>
<evidence type="ECO:0000313" key="3">
    <source>
        <dbReference type="Proteomes" id="UP000037755"/>
    </source>
</evidence>
<dbReference type="PATRIC" id="fig|1202724.3.peg.1069"/>
<reference evidence="2 3" key="1">
    <citation type="submission" date="2015-08" db="EMBL/GenBank/DDBJ databases">
        <title>Whole genome sequence of Flavobacterium akiainvivens IK-1T, from decaying Wikstroemia oahuensis, an endemic Hawaiian shrub.</title>
        <authorList>
            <person name="Wan X."/>
            <person name="Hou S."/>
            <person name="Saito J."/>
            <person name="Donachie S."/>
        </authorList>
    </citation>
    <scope>NUCLEOTIDE SEQUENCE [LARGE SCALE GENOMIC DNA]</scope>
    <source>
        <strain evidence="2 3">IK-1</strain>
    </source>
</reference>
<gene>
    <name evidence="2" type="ORF">AM493_05165</name>
</gene>
<dbReference type="RefSeq" id="WP_054406684.1">
    <property type="nucleotide sequence ID" value="NZ_FOYA01000003.1"/>
</dbReference>
<comment type="caution">
    <text evidence="2">The sequence shown here is derived from an EMBL/GenBank/DDBJ whole genome shotgun (WGS) entry which is preliminary data.</text>
</comment>